<dbReference type="InterPro" id="IPR036770">
    <property type="entry name" value="Ankyrin_rpt-contain_sf"/>
</dbReference>
<dbReference type="GeneTree" id="ENSGT00390000012355"/>
<dbReference type="InParanoid" id="A0A671YSF2"/>
<keyword evidence="2" id="KW-0677">Repeat</keyword>
<dbReference type="SUPFAM" id="SSF48403">
    <property type="entry name" value="Ankyrin repeat"/>
    <property type="match status" value="1"/>
</dbReference>
<dbReference type="Pfam" id="PF00023">
    <property type="entry name" value="Ank"/>
    <property type="match status" value="1"/>
</dbReference>
<feature type="region of interest" description="Disordered" evidence="5">
    <location>
        <begin position="193"/>
        <end position="216"/>
    </location>
</feature>
<dbReference type="SMART" id="SM00248">
    <property type="entry name" value="ANK"/>
    <property type="match status" value="3"/>
</dbReference>
<evidence type="ECO:0000256" key="3">
    <source>
        <dbReference type="ARBA" id="ARBA00023043"/>
    </source>
</evidence>
<evidence type="ECO:0000256" key="1">
    <source>
        <dbReference type="ARBA" id="ARBA00010029"/>
    </source>
</evidence>
<comment type="similarity">
    <text evidence="1">Belongs to the ANKRD34 family.</text>
</comment>
<keyword evidence="7" id="KW-1185">Reference proteome</keyword>
<reference evidence="6" key="3">
    <citation type="submission" date="2025-09" db="UniProtKB">
        <authorList>
            <consortium name="Ensembl"/>
        </authorList>
    </citation>
    <scope>IDENTIFICATION</scope>
</reference>
<evidence type="ECO:0000256" key="4">
    <source>
        <dbReference type="PROSITE-ProRule" id="PRU00023"/>
    </source>
</evidence>
<dbReference type="Ensembl" id="ENSSAUT00010067207.1">
    <property type="protein sequence ID" value="ENSSAUP00010064144.1"/>
    <property type="gene ID" value="ENSSAUG00010025746.1"/>
</dbReference>
<name>A0A671YSF2_SPAAU</name>
<dbReference type="Gene3D" id="1.25.40.20">
    <property type="entry name" value="Ankyrin repeat-containing domain"/>
    <property type="match status" value="1"/>
</dbReference>
<evidence type="ECO:0000256" key="2">
    <source>
        <dbReference type="ARBA" id="ARBA00022737"/>
    </source>
</evidence>
<dbReference type="PANTHER" id="PTHR24156">
    <property type="entry name" value="ANK_REP_REGION DOMAIN-CONTAINING PROTEIN"/>
    <property type="match status" value="1"/>
</dbReference>
<evidence type="ECO:0000313" key="6">
    <source>
        <dbReference type="Ensembl" id="ENSSAUP00010064144.1"/>
    </source>
</evidence>
<dbReference type="PROSITE" id="PS50297">
    <property type="entry name" value="ANK_REP_REGION"/>
    <property type="match status" value="1"/>
</dbReference>
<keyword evidence="3 4" id="KW-0040">ANK repeat</keyword>
<accession>A0A671YSF2</accession>
<feature type="repeat" description="ANK" evidence="4">
    <location>
        <begin position="79"/>
        <end position="112"/>
    </location>
</feature>
<dbReference type="AlphaFoldDB" id="A0A671YSF2"/>
<dbReference type="PANTHER" id="PTHR24156:SF7">
    <property type="entry name" value="ANKYRIN REPEAT DOMAIN-CONTAINING PROTEIN 34B-LIKE"/>
    <property type="match status" value="1"/>
</dbReference>
<dbReference type="OMA" id="MDACQVR"/>
<evidence type="ECO:0000256" key="5">
    <source>
        <dbReference type="SAM" id="MobiDB-lite"/>
    </source>
</evidence>
<reference evidence="6" key="1">
    <citation type="submission" date="2021-04" db="EMBL/GenBank/DDBJ databases">
        <authorList>
            <consortium name="Wellcome Sanger Institute Data Sharing"/>
        </authorList>
    </citation>
    <scope>NUCLEOTIDE SEQUENCE [LARGE SCALE GENOMIC DNA]</scope>
</reference>
<sequence>TLHPESEVPLISAASSGKLRLVRLLVEGGAQVNACNPRGETALLAACKALRGEPAGPETVKLLSYLLQNKADPNAQDRAGRTALMYACMERAGAQVASTLLAAGADPSMEDQSRASALVYAVNAQHQPTLKVLMDACQARGRDIIIIATEMGVNGGPVTRRYLNVPPSPDTSPVSCMSPSDIFLKTGSVCRRRAPPEYSNSATKASLDRWEQIPGG</sequence>
<dbReference type="InterPro" id="IPR042637">
    <property type="entry name" value="AN34A/B/C"/>
</dbReference>
<feature type="compositionally biased region" description="Basic and acidic residues" evidence="5">
    <location>
        <begin position="206"/>
        <end position="216"/>
    </location>
</feature>
<dbReference type="PROSITE" id="PS50088">
    <property type="entry name" value="ANK_REPEAT"/>
    <property type="match status" value="2"/>
</dbReference>
<dbReference type="Pfam" id="PF12796">
    <property type="entry name" value="Ank_2"/>
    <property type="match status" value="1"/>
</dbReference>
<dbReference type="Proteomes" id="UP000472265">
    <property type="component" value="Chromosome 16"/>
</dbReference>
<feature type="repeat" description="ANK" evidence="4">
    <location>
        <begin position="5"/>
        <end position="37"/>
    </location>
</feature>
<reference evidence="6" key="2">
    <citation type="submission" date="2025-08" db="UniProtKB">
        <authorList>
            <consortium name="Ensembl"/>
        </authorList>
    </citation>
    <scope>IDENTIFICATION</scope>
</reference>
<proteinExistence type="inferred from homology"/>
<evidence type="ECO:0000313" key="7">
    <source>
        <dbReference type="Proteomes" id="UP000472265"/>
    </source>
</evidence>
<organism evidence="6 7">
    <name type="scientific">Sparus aurata</name>
    <name type="common">Gilthead sea bream</name>
    <dbReference type="NCBI Taxonomy" id="8175"/>
    <lineage>
        <taxon>Eukaryota</taxon>
        <taxon>Metazoa</taxon>
        <taxon>Chordata</taxon>
        <taxon>Craniata</taxon>
        <taxon>Vertebrata</taxon>
        <taxon>Euteleostomi</taxon>
        <taxon>Actinopterygii</taxon>
        <taxon>Neopterygii</taxon>
        <taxon>Teleostei</taxon>
        <taxon>Neoteleostei</taxon>
        <taxon>Acanthomorphata</taxon>
        <taxon>Eupercaria</taxon>
        <taxon>Spariformes</taxon>
        <taxon>Sparidae</taxon>
        <taxon>Sparus</taxon>
    </lineage>
</organism>
<protein>
    <submittedName>
        <fullName evidence="6">Uncharacterized protein</fullName>
    </submittedName>
</protein>
<dbReference type="InterPro" id="IPR002110">
    <property type="entry name" value="Ankyrin_rpt"/>
</dbReference>